<evidence type="ECO:0000313" key="1">
    <source>
        <dbReference type="EMBL" id="CAH0475980.1"/>
    </source>
</evidence>
<gene>
    <name evidence="1" type="ORF">PBS003_LOCUS2788</name>
</gene>
<reference evidence="1" key="1">
    <citation type="submission" date="2021-11" db="EMBL/GenBank/DDBJ databases">
        <authorList>
            <person name="Islam A."/>
            <person name="Islam S."/>
            <person name="Flora M.S."/>
            <person name="Rahman M."/>
            <person name="Ziaur R.M."/>
            <person name="Epstein J.H."/>
            <person name="Hassan M."/>
            <person name="Klassen M."/>
            <person name="Woodard K."/>
            <person name="Webb A."/>
            <person name="Webby R.J."/>
            <person name="El Zowalaty M.E."/>
        </authorList>
    </citation>
    <scope>NUCLEOTIDE SEQUENCE</scope>
    <source>
        <strain evidence="1">Pbs3</strain>
    </source>
</reference>
<protein>
    <submittedName>
        <fullName evidence="1">Uncharacterized protein</fullName>
    </submittedName>
</protein>
<organism evidence="1 2">
    <name type="scientific">Peronospora belbahrii</name>
    <dbReference type="NCBI Taxonomy" id="622444"/>
    <lineage>
        <taxon>Eukaryota</taxon>
        <taxon>Sar</taxon>
        <taxon>Stramenopiles</taxon>
        <taxon>Oomycota</taxon>
        <taxon>Peronosporomycetes</taxon>
        <taxon>Peronosporales</taxon>
        <taxon>Peronosporaceae</taxon>
        <taxon>Peronospora</taxon>
    </lineage>
</organism>
<sequence length="148" mass="16645">MLRTKDVTYIHFASYQAQTATLDTTYEPYHVGFSTGKLGGLAKQWAFTCGASLQDAFPTCADLKVQMTRQYAPPNQAHRNRSRIWHPMPEAVTVTVFIEGLRVGVARTEVFRVNPFSFEEAVGVAWNVETNFKAAWPATYNYSSVPMD</sequence>
<dbReference type="EMBL" id="CAKKTJ010000132">
    <property type="protein sequence ID" value="CAH0475980.1"/>
    <property type="molecule type" value="Genomic_DNA"/>
</dbReference>
<proteinExistence type="predicted"/>
<dbReference type="AlphaFoldDB" id="A0AAU9KTV9"/>
<evidence type="ECO:0000313" key="2">
    <source>
        <dbReference type="Proteomes" id="UP001160483"/>
    </source>
</evidence>
<comment type="caution">
    <text evidence="1">The sequence shown here is derived from an EMBL/GenBank/DDBJ whole genome shotgun (WGS) entry which is preliminary data.</text>
</comment>
<name>A0AAU9KTV9_9STRA</name>
<dbReference type="Proteomes" id="UP001160483">
    <property type="component" value="Unassembled WGS sequence"/>
</dbReference>
<accession>A0AAU9KTV9</accession>